<name>A0ABS0Y2M9_9HYPH</name>
<protein>
    <submittedName>
        <fullName evidence="3">MCP four helix bundle domain-containing protein</fullName>
    </submittedName>
</protein>
<reference evidence="4" key="1">
    <citation type="submission" date="2020-12" db="EMBL/GenBank/DDBJ databases">
        <title>Hymenobacter sp.</title>
        <authorList>
            <person name="Kim M.K."/>
        </authorList>
    </citation>
    <scope>NUCLEOTIDE SEQUENCE [LARGE SCALE GENOMIC DNA]</scope>
    <source>
        <strain evidence="4">BT325</strain>
    </source>
</reference>
<dbReference type="Proteomes" id="UP000620670">
    <property type="component" value="Unassembled WGS sequence"/>
</dbReference>
<feature type="transmembrane region" description="Helical" evidence="1">
    <location>
        <begin position="9"/>
        <end position="31"/>
    </location>
</feature>
<keyword evidence="4" id="KW-1185">Reference proteome</keyword>
<keyword evidence="1" id="KW-1133">Transmembrane helix</keyword>
<keyword evidence="1" id="KW-0472">Membrane</keyword>
<dbReference type="RefSeq" id="WP_199049767.1">
    <property type="nucleotide sequence ID" value="NZ_JAELXT010000013.1"/>
</dbReference>
<sequence>MRFLNNLKLIVKLAIPAVIIMAITIGLVAIAKNGLDSLSADTRELAEVEAVRLATILKINSEVNEASIQEKNLIIYSSADVDKLASAEKVYGQYKALALQHVDELIALPSTPERRAMNEGVKATVAGYFTVMDKSVAFAVKDQDAAALQISNGEGRDLRIKVRNLLKERTDANEKGLVQAGDEAEALAASTSTLLIASSAGGILLAITLLGSIVVFAVVRPLNGMTGAMGRLAAGDLDVSVTGT</sequence>
<feature type="transmembrane region" description="Helical" evidence="1">
    <location>
        <begin position="194"/>
        <end position="219"/>
    </location>
</feature>
<dbReference type="Pfam" id="PF12729">
    <property type="entry name" value="4HB_MCP_1"/>
    <property type="match status" value="1"/>
</dbReference>
<evidence type="ECO:0000256" key="1">
    <source>
        <dbReference type="SAM" id="Phobius"/>
    </source>
</evidence>
<evidence type="ECO:0000313" key="3">
    <source>
        <dbReference type="EMBL" id="MBJ6126529.1"/>
    </source>
</evidence>
<comment type="caution">
    <text evidence="3">The sequence shown here is derived from an EMBL/GenBank/DDBJ whole genome shotgun (WGS) entry which is preliminary data.</text>
</comment>
<dbReference type="EMBL" id="JAELXT010000013">
    <property type="protein sequence ID" value="MBJ6126529.1"/>
    <property type="molecule type" value="Genomic_DNA"/>
</dbReference>
<proteinExistence type="predicted"/>
<feature type="domain" description="Chemotaxis methyl-accepting receptor HlyB-like 4HB MCP" evidence="2">
    <location>
        <begin position="6"/>
        <end position="187"/>
    </location>
</feature>
<evidence type="ECO:0000259" key="2">
    <source>
        <dbReference type="Pfam" id="PF12729"/>
    </source>
</evidence>
<feature type="non-terminal residue" evidence="3">
    <location>
        <position position="244"/>
    </location>
</feature>
<organism evidence="3 4">
    <name type="scientific">Microvirga splendida</name>
    <dbReference type="NCBI Taxonomy" id="2795727"/>
    <lineage>
        <taxon>Bacteria</taxon>
        <taxon>Pseudomonadati</taxon>
        <taxon>Pseudomonadota</taxon>
        <taxon>Alphaproteobacteria</taxon>
        <taxon>Hyphomicrobiales</taxon>
        <taxon>Methylobacteriaceae</taxon>
        <taxon>Microvirga</taxon>
    </lineage>
</organism>
<accession>A0ABS0Y2M9</accession>
<dbReference type="Gene3D" id="6.10.340.10">
    <property type="match status" value="1"/>
</dbReference>
<dbReference type="InterPro" id="IPR024478">
    <property type="entry name" value="HlyB_4HB_MCP"/>
</dbReference>
<keyword evidence="1" id="KW-0812">Transmembrane</keyword>
<gene>
    <name evidence="3" type="ORF">JAO75_14050</name>
</gene>
<evidence type="ECO:0000313" key="4">
    <source>
        <dbReference type="Proteomes" id="UP000620670"/>
    </source>
</evidence>